<organism evidence="2 3">
    <name type="scientific">Funneliformis mosseae</name>
    <name type="common">Endomycorrhizal fungus</name>
    <name type="synonym">Glomus mosseae</name>
    <dbReference type="NCBI Taxonomy" id="27381"/>
    <lineage>
        <taxon>Eukaryota</taxon>
        <taxon>Fungi</taxon>
        <taxon>Fungi incertae sedis</taxon>
        <taxon>Mucoromycota</taxon>
        <taxon>Glomeromycotina</taxon>
        <taxon>Glomeromycetes</taxon>
        <taxon>Glomerales</taxon>
        <taxon>Glomeraceae</taxon>
        <taxon>Funneliformis</taxon>
    </lineage>
</organism>
<keyword evidence="1" id="KW-0812">Transmembrane</keyword>
<protein>
    <submittedName>
        <fullName evidence="2">2557_t:CDS:1</fullName>
    </submittedName>
</protein>
<keyword evidence="3" id="KW-1185">Reference proteome</keyword>
<name>A0A9N9CY88_FUNMO</name>
<evidence type="ECO:0000313" key="3">
    <source>
        <dbReference type="Proteomes" id="UP000789375"/>
    </source>
</evidence>
<feature type="transmembrane region" description="Helical" evidence="1">
    <location>
        <begin position="876"/>
        <end position="900"/>
    </location>
</feature>
<dbReference type="EMBL" id="CAJVPP010002940">
    <property type="protein sequence ID" value="CAG8615926.1"/>
    <property type="molecule type" value="Genomic_DNA"/>
</dbReference>
<evidence type="ECO:0000256" key="1">
    <source>
        <dbReference type="SAM" id="Phobius"/>
    </source>
</evidence>
<dbReference type="Proteomes" id="UP000789375">
    <property type="component" value="Unassembled WGS sequence"/>
</dbReference>
<proteinExistence type="predicted"/>
<keyword evidence="1" id="KW-0472">Membrane</keyword>
<gene>
    <name evidence="2" type="ORF">FMOSSE_LOCUS9716</name>
</gene>
<keyword evidence="1" id="KW-1133">Transmembrane helix</keyword>
<reference evidence="2" key="1">
    <citation type="submission" date="2021-06" db="EMBL/GenBank/DDBJ databases">
        <authorList>
            <person name="Kallberg Y."/>
            <person name="Tangrot J."/>
            <person name="Rosling A."/>
        </authorList>
    </citation>
    <scope>NUCLEOTIDE SEQUENCE</scope>
    <source>
        <strain evidence="2">87-6 pot B 2015</strain>
    </source>
</reference>
<dbReference type="AlphaFoldDB" id="A0A9N9CY88"/>
<accession>A0A9N9CY88</accession>
<comment type="caution">
    <text evidence="2">The sequence shown here is derived from an EMBL/GenBank/DDBJ whole genome shotgun (WGS) entry which is preliminary data.</text>
</comment>
<sequence>MASRLEVIEWCQNLKILEEKLEKNQSQNGGENLLNMILNEGEFLREVLILSINPLTFSLTTVQFHLIKAACMVLRKTRLCLHRIEECTPINAQPALFHAFIHYGQDLIGGDPRNDPVILFHRWTIRSKYKNIDFGYEFNKSEKSVKLLENLYQTLSKEFEDSATNPDFPSPTSISINNIFRCQLAYELGEYYFSSDKRKSIEYLCKCRFSDDKYIEEYDSFCDINETRVEKLIRTQLEVITVLSPDEQINHFIQYGQDYEGVFLVLLRALLENISLRISKDFRNILVSNAFNKNQEISAIKISLCNAFDLPPDSSSEEMINLVPEHCFHYLNYNFDESIIEEVAKLIKTLYGNFPGSKMSESQKNFVSSFFKKIDNSKVWRIIKKIEGFEFVQYPLEQFFDEIAQFNLKYKNYKSGNLELNDYTSTKNLDDDLDSLLKELNLVSPERQDDVDISTDEVNLGQTIQERWLEITDSIKKLQGEDSYAGKIEEIENLCIDTLDKYGIMEFQILKDLSCRLMDFCRWRFLKQFLKKVQKLKLKDEFKNKIIEHFRFCKIMSSCVGILEPFTEFSKDISNGFDVTMDQKQFDIISNIKSDDIKNVRANSMKFFKALSSRGVTLKEPVFEVIAKLEHQKWIHQIIGCMLAGYLCGRQRDQEFKQVNPMLYGPLTIIMMPADCAVRYWPYVSIIMDAFIYHSSFYMNMKVNEESIWHSYAIPKMIQCCLSKKEMIAALVLHQFIRGNVTWQAKYTLTTKVIENGVLQSSIFTRFIYETKLLLHIVDTLHKVGELSRCSQIIEWLKSSIQEETPSIASSTYISFDTSLLSGKHGDSTYRLKKKLIGVDIDPNHRKVKIEELQFEFLKTLSLWIDEQLEDEERKLYTVVILDYQIFVIFLLYIQIIAIIKNVQ</sequence>
<evidence type="ECO:0000313" key="2">
    <source>
        <dbReference type="EMBL" id="CAG8615926.1"/>
    </source>
</evidence>